<keyword evidence="1" id="KW-0805">Transcription regulation</keyword>
<name>A0A930UYZ7_9ACTN</name>
<keyword evidence="2 4" id="KW-0238">DNA-binding</keyword>
<evidence type="ECO:0000313" key="6">
    <source>
        <dbReference type="EMBL" id="MBF4160846.1"/>
    </source>
</evidence>
<organism evidence="6 7">
    <name type="scientific">Nocardioides acrostichi</name>
    <dbReference type="NCBI Taxonomy" id="2784339"/>
    <lineage>
        <taxon>Bacteria</taxon>
        <taxon>Bacillati</taxon>
        <taxon>Actinomycetota</taxon>
        <taxon>Actinomycetes</taxon>
        <taxon>Propionibacteriales</taxon>
        <taxon>Nocardioidaceae</taxon>
        <taxon>Nocardioides</taxon>
    </lineage>
</organism>
<dbReference type="Pfam" id="PF00440">
    <property type="entry name" value="TetR_N"/>
    <property type="match status" value="1"/>
</dbReference>
<dbReference type="PROSITE" id="PS50977">
    <property type="entry name" value="HTH_TETR_2"/>
    <property type="match status" value="1"/>
</dbReference>
<dbReference type="GO" id="GO:0003700">
    <property type="term" value="F:DNA-binding transcription factor activity"/>
    <property type="evidence" value="ECO:0007669"/>
    <property type="project" value="TreeGrafter"/>
</dbReference>
<gene>
    <name evidence="6" type="ORF">ISG29_04035</name>
</gene>
<dbReference type="Gene3D" id="1.10.357.10">
    <property type="entry name" value="Tetracycline Repressor, domain 2"/>
    <property type="match status" value="1"/>
</dbReference>
<dbReference type="AlphaFoldDB" id="A0A930UYZ7"/>
<accession>A0A930UYZ7</accession>
<dbReference type="RefSeq" id="WP_194502018.1">
    <property type="nucleotide sequence ID" value="NZ_JADIVZ010000001.1"/>
</dbReference>
<dbReference type="Gene3D" id="1.10.10.60">
    <property type="entry name" value="Homeodomain-like"/>
    <property type="match status" value="1"/>
</dbReference>
<dbReference type="SUPFAM" id="SSF46689">
    <property type="entry name" value="Homeodomain-like"/>
    <property type="match status" value="1"/>
</dbReference>
<dbReference type="InterPro" id="IPR050109">
    <property type="entry name" value="HTH-type_TetR-like_transc_reg"/>
</dbReference>
<dbReference type="GO" id="GO:0000976">
    <property type="term" value="F:transcription cis-regulatory region binding"/>
    <property type="evidence" value="ECO:0007669"/>
    <property type="project" value="TreeGrafter"/>
</dbReference>
<evidence type="ECO:0000259" key="5">
    <source>
        <dbReference type="PROSITE" id="PS50977"/>
    </source>
</evidence>
<feature type="DNA-binding region" description="H-T-H motif" evidence="4">
    <location>
        <begin position="33"/>
        <end position="52"/>
    </location>
</feature>
<evidence type="ECO:0000313" key="7">
    <source>
        <dbReference type="Proteomes" id="UP000656804"/>
    </source>
</evidence>
<feature type="domain" description="HTH tetR-type" evidence="5">
    <location>
        <begin position="10"/>
        <end position="70"/>
    </location>
</feature>
<evidence type="ECO:0000256" key="1">
    <source>
        <dbReference type="ARBA" id="ARBA00023015"/>
    </source>
</evidence>
<dbReference type="PANTHER" id="PTHR30055:SF238">
    <property type="entry name" value="MYCOFACTOCIN BIOSYNTHESIS TRANSCRIPTIONAL REGULATOR MFTR-RELATED"/>
    <property type="match status" value="1"/>
</dbReference>
<dbReference type="PANTHER" id="PTHR30055">
    <property type="entry name" value="HTH-TYPE TRANSCRIPTIONAL REGULATOR RUTR"/>
    <property type="match status" value="1"/>
</dbReference>
<proteinExistence type="predicted"/>
<evidence type="ECO:0000256" key="2">
    <source>
        <dbReference type="ARBA" id="ARBA00023125"/>
    </source>
</evidence>
<reference evidence="6" key="1">
    <citation type="submission" date="2020-11" db="EMBL/GenBank/DDBJ databases">
        <title>Nocardioides sp. CBS4Y-1, whole genome shotgun sequence.</title>
        <authorList>
            <person name="Tuo L."/>
        </authorList>
    </citation>
    <scope>NUCLEOTIDE SEQUENCE</scope>
    <source>
        <strain evidence="6">CBS4Y-1</strain>
    </source>
</reference>
<dbReference type="InterPro" id="IPR009057">
    <property type="entry name" value="Homeodomain-like_sf"/>
</dbReference>
<dbReference type="Proteomes" id="UP000656804">
    <property type="component" value="Unassembled WGS sequence"/>
</dbReference>
<protein>
    <submittedName>
        <fullName evidence="6">TetR/AcrR family transcriptional regulator</fullName>
    </submittedName>
</protein>
<dbReference type="InterPro" id="IPR001647">
    <property type="entry name" value="HTH_TetR"/>
</dbReference>
<evidence type="ECO:0000256" key="4">
    <source>
        <dbReference type="PROSITE-ProRule" id="PRU00335"/>
    </source>
</evidence>
<sequence>MTATAEARRDLYRERILAAAETEFGRLGFAATKVTAIAATADVSLATVYKSFDGKSGIWDALHSERMESLLAEISHLPDLGSSLDRMLGGVGAVCRFLMRHDAYLDLSLGAGGGWLAPSTGEGVQGTVWDAGIDMIVSGLESVAAAGQLTDIRPRIAGGMVVSALQVWLADWVASGRDRSPDVLVDDLLRHLRALLETPGGRA</sequence>
<dbReference type="EMBL" id="JADIVZ010000001">
    <property type="protein sequence ID" value="MBF4160846.1"/>
    <property type="molecule type" value="Genomic_DNA"/>
</dbReference>
<evidence type="ECO:0000256" key="3">
    <source>
        <dbReference type="ARBA" id="ARBA00023163"/>
    </source>
</evidence>
<keyword evidence="3" id="KW-0804">Transcription</keyword>
<comment type="caution">
    <text evidence="6">The sequence shown here is derived from an EMBL/GenBank/DDBJ whole genome shotgun (WGS) entry which is preliminary data.</text>
</comment>
<keyword evidence="7" id="KW-1185">Reference proteome</keyword>